<dbReference type="AlphaFoldDB" id="A0A934U3C2"/>
<gene>
    <name evidence="1" type="ORF">JKK62_03140</name>
</gene>
<dbReference type="Gene3D" id="1.10.1070.20">
    <property type="match status" value="1"/>
</dbReference>
<accession>A0A934U3C2</accession>
<reference evidence="1" key="1">
    <citation type="submission" date="2021-01" db="EMBL/GenBank/DDBJ databases">
        <title>Genome public.</title>
        <authorList>
            <person name="Liu C."/>
            <person name="Sun Q."/>
        </authorList>
    </citation>
    <scope>NUCLEOTIDE SEQUENCE</scope>
    <source>
        <strain evidence="1">M6</strain>
    </source>
</reference>
<evidence type="ECO:0000313" key="1">
    <source>
        <dbReference type="EMBL" id="MBK6087654.1"/>
    </source>
</evidence>
<protein>
    <recommendedName>
        <fullName evidence="3">HipA-like C-terminal domain-containing protein</fullName>
    </recommendedName>
</protein>
<name>A0A934U3C2_9FIRM</name>
<organism evidence="1 2">
    <name type="scientific">Ruminococcus difficilis</name>
    <dbReference type="NCBI Taxonomy" id="2763069"/>
    <lineage>
        <taxon>Bacteria</taxon>
        <taxon>Bacillati</taxon>
        <taxon>Bacillota</taxon>
        <taxon>Clostridia</taxon>
        <taxon>Eubacteriales</taxon>
        <taxon>Oscillospiraceae</taxon>
        <taxon>Ruminococcus</taxon>
    </lineage>
</organism>
<keyword evidence="2" id="KW-1185">Reference proteome</keyword>
<evidence type="ECO:0008006" key="3">
    <source>
        <dbReference type="Google" id="ProtNLM"/>
    </source>
</evidence>
<dbReference type="Proteomes" id="UP000633365">
    <property type="component" value="Unassembled WGS sequence"/>
</dbReference>
<dbReference type="RefSeq" id="WP_201426956.1">
    <property type="nucleotide sequence ID" value="NZ_JAEQMG010000040.1"/>
</dbReference>
<evidence type="ECO:0000313" key="2">
    <source>
        <dbReference type="Proteomes" id="UP000633365"/>
    </source>
</evidence>
<proteinExistence type="predicted"/>
<comment type="caution">
    <text evidence="1">The sequence shown here is derived from an EMBL/GenBank/DDBJ whole genome shotgun (WGS) entry which is preliminary data.</text>
</comment>
<sequence>MNRRSIKDWSRIYIMHKDRRVATIHKNGRCTIYFPSFMPYNLYLEKGDDLDTRLSNLSNFYYWCSSRLLTLDRKYAKEIMNSIGAMQAVTDKDRAMISISYHCLSLTDVFWVKMNREELEYSQISLYRHSLSNAFADVSLRGISLTVQNAKSISDQDVAGDIGTQGVAPKAWIRREDGFYLFKDGDERDVKAELLASKIVDCFDIDHVSYSKDCFSGCEVSKCKIITSEEYGIVPFEYVSVYCENHDKDPLEFVLKHDSYQFYMMNIIDYLIGNTDRHWGNWGFLVNNANNKLVRLHPLMDYNKAFLSYDTIEGVRCLPRGEDYTQKQAALEAVGKIGLNQIAEVRPEWFENDAECRMFFTRLFILKDASGISYPTVDEVVSSSR</sequence>
<dbReference type="EMBL" id="JAEQMG010000040">
    <property type="protein sequence ID" value="MBK6087654.1"/>
    <property type="molecule type" value="Genomic_DNA"/>
</dbReference>